<keyword evidence="3" id="KW-1185">Reference proteome</keyword>
<keyword evidence="2" id="KW-0378">Hydrolase</keyword>
<reference evidence="2 3" key="1">
    <citation type="submission" date="2017-03" db="EMBL/GenBank/DDBJ databases">
        <title>Widespread Adenine N6-methylation of Active Genes in Fungi.</title>
        <authorList>
            <consortium name="DOE Joint Genome Institute"/>
            <person name="Mondo S.J."/>
            <person name="Dannebaum R.O."/>
            <person name="Kuo R.C."/>
            <person name="Louie K.B."/>
            <person name="Bewick A.J."/>
            <person name="Labutti K."/>
            <person name="Haridas S."/>
            <person name="Kuo A."/>
            <person name="Salamov A."/>
            <person name="Ahrendt S.R."/>
            <person name="Lau R."/>
            <person name="Bowen B.P."/>
            <person name="Lipzen A."/>
            <person name="Sullivan W."/>
            <person name="Andreopoulos W.B."/>
            <person name="Clum A."/>
            <person name="Lindquist E."/>
            <person name="Daum C."/>
            <person name="Northen T.R."/>
            <person name="Ramamoorthy G."/>
            <person name="Schmitz R.J."/>
            <person name="Gryganskyi A."/>
            <person name="Culley D."/>
            <person name="Magnuson J."/>
            <person name="James T.Y."/>
            <person name="O'Malley M.A."/>
            <person name="Stajich J.E."/>
            <person name="Spatafora J.W."/>
            <person name="Visel A."/>
            <person name="Grigoriev I.V."/>
        </authorList>
    </citation>
    <scope>NUCLEOTIDE SEQUENCE [LARGE SCALE GENOMIC DNA]</scope>
    <source>
        <strain evidence="2 3">NRRL Y-17943</strain>
    </source>
</reference>
<dbReference type="SUPFAM" id="SSF52266">
    <property type="entry name" value="SGNH hydrolase"/>
    <property type="match status" value="1"/>
</dbReference>
<dbReference type="InterPro" id="IPR036514">
    <property type="entry name" value="SGNH_hydro_sf"/>
</dbReference>
<dbReference type="FunCoup" id="A0A1Y1UQ15">
    <property type="interactions" value="85"/>
</dbReference>
<dbReference type="Proteomes" id="UP000193218">
    <property type="component" value="Unassembled WGS sequence"/>
</dbReference>
<proteinExistence type="predicted"/>
<dbReference type="AlphaFoldDB" id="A0A1Y1UQ15"/>
<accession>A0A1Y1UQ15</accession>
<name>A0A1Y1UQ15_9TREE</name>
<dbReference type="RefSeq" id="XP_021873331.1">
    <property type="nucleotide sequence ID" value="XM_022012209.1"/>
</dbReference>
<dbReference type="Gene3D" id="3.40.50.1110">
    <property type="entry name" value="SGNH hydrolase"/>
    <property type="match status" value="1"/>
</dbReference>
<dbReference type="OrthoDB" id="671439at2759"/>
<evidence type="ECO:0000313" key="2">
    <source>
        <dbReference type="EMBL" id="ORX39546.1"/>
    </source>
</evidence>
<evidence type="ECO:0000259" key="1">
    <source>
        <dbReference type="Pfam" id="PF13472"/>
    </source>
</evidence>
<protein>
    <submittedName>
        <fullName evidence="2">SGNH hydrolase-type esterase domain-containing protein</fullName>
    </submittedName>
</protein>
<dbReference type="InParanoid" id="A0A1Y1UQ15"/>
<dbReference type="Pfam" id="PF13472">
    <property type="entry name" value="Lipase_GDSL_2"/>
    <property type="match status" value="1"/>
</dbReference>
<dbReference type="EMBL" id="NBSH01000002">
    <property type="protein sequence ID" value="ORX39546.1"/>
    <property type="molecule type" value="Genomic_DNA"/>
</dbReference>
<dbReference type="GO" id="GO:0016787">
    <property type="term" value="F:hydrolase activity"/>
    <property type="evidence" value="ECO:0007669"/>
    <property type="project" value="UniProtKB-KW"/>
</dbReference>
<feature type="domain" description="SGNH hydrolase-type esterase" evidence="1">
    <location>
        <begin position="10"/>
        <end position="190"/>
    </location>
</feature>
<sequence length="265" mass="29323">MPYPVIVVTGDSIAQQSFKAGGYGSALVDFYQGNYDVLNRGMGGYNSTQLLQRFIEGLDVPSSADVRLFVIHIGTNDCAEKGYQRTSASEYRDNLLSIIQHIRTIYPAAEIVLLTPSTVQSDVILALERSTGMPEKFITIRTPERAREIAEMCKAVALEEKVDCLDVFAMHEGQRDIFSDGLHYNAKGYKPVNDALIQLICSKFPKLVPDDLPRAFPIFATYGREGIDSFEQYATAIKEIGQRMKAQALDETGSEGMQSDGSSRD</sequence>
<dbReference type="InterPro" id="IPR013830">
    <property type="entry name" value="SGNH_hydro"/>
</dbReference>
<gene>
    <name evidence="2" type="ORF">BD324DRAFT_219196</name>
</gene>
<comment type="caution">
    <text evidence="2">The sequence shown here is derived from an EMBL/GenBank/DDBJ whole genome shotgun (WGS) entry which is preliminary data.</text>
</comment>
<dbReference type="PANTHER" id="PTHR14209:SF19">
    <property type="entry name" value="ISOAMYL ACETATE-HYDROLYZING ESTERASE 1 HOMOLOG"/>
    <property type="match status" value="1"/>
</dbReference>
<dbReference type="STRING" id="4999.A0A1Y1UQ15"/>
<dbReference type="InterPro" id="IPR045136">
    <property type="entry name" value="Iah1-like"/>
</dbReference>
<organism evidence="2 3">
    <name type="scientific">Kockovaella imperatae</name>
    <dbReference type="NCBI Taxonomy" id="4999"/>
    <lineage>
        <taxon>Eukaryota</taxon>
        <taxon>Fungi</taxon>
        <taxon>Dikarya</taxon>
        <taxon>Basidiomycota</taxon>
        <taxon>Agaricomycotina</taxon>
        <taxon>Tremellomycetes</taxon>
        <taxon>Tremellales</taxon>
        <taxon>Cuniculitremaceae</taxon>
        <taxon>Kockovaella</taxon>
    </lineage>
</organism>
<dbReference type="PANTHER" id="PTHR14209">
    <property type="entry name" value="ISOAMYL ACETATE-HYDROLYZING ESTERASE 1"/>
    <property type="match status" value="1"/>
</dbReference>
<dbReference type="GeneID" id="33554017"/>
<evidence type="ECO:0000313" key="3">
    <source>
        <dbReference type="Proteomes" id="UP000193218"/>
    </source>
</evidence>